<evidence type="ECO:0000256" key="12">
    <source>
        <dbReference type="ARBA" id="ARBA00023004"/>
    </source>
</evidence>
<dbReference type="InterPro" id="IPR033905">
    <property type="entry name" value="Secretory_peroxidase"/>
</dbReference>
<feature type="site" description="Transition state stabilizer" evidence="19">
    <location>
        <position position="96"/>
    </location>
</feature>
<evidence type="ECO:0000256" key="14">
    <source>
        <dbReference type="ARBA" id="ARBA00023180"/>
    </source>
</evidence>
<feature type="binding site" evidence="18">
    <location>
        <position position="108"/>
    </location>
    <ligand>
        <name>Ca(2+)</name>
        <dbReference type="ChEBI" id="CHEBI:29108"/>
        <label>1</label>
    </ligand>
</feature>
<feature type="domain" description="Plant heme peroxidase family profile" evidence="22">
    <location>
        <begin position="59"/>
        <end position="381"/>
    </location>
</feature>
<keyword evidence="12 18" id="KW-0408">Iron</keyword>
<dbReference type="GeneID" id="110798241"/>
<dbReference type="RefSeq" id="XP_021859108.1">
    <property type="nucleotide sequence ID" value="XM_022003416.2"/>
</dbReference>
<dbReference type="InterPro" id="IPR010255">
    <property type="entry name" value="Haem_peroxidase_sf"/>
</dbReference>
<evidence type="ECO:0000259" key="22">
    <source>
        <dbReference type="PROSITE" id="PS50873"/>
    </source>
</evidence>
<feature type="disulfide bond" evidence="20">
    <location>
        <begin position="157"/>
        <end position="377"/>
    </location>
</feature>
<evidence type="ECO:0000256" key="6">
    <source>
        <dbReference type="ARBA" id="ARBA00022559"/>
    </source>
</evidence>
<keyword evidence="6 21" id="KW-0575">Peroxidase</keyword>
<keyword evidence="15 21" id="KW-0376">Hydrogen peroxide</keyword>
<feature type="binding site" description="axial binding residue" evidence="18">
    <location>
        <position position="229"/>
    </location>
    <ligand>
        <name>heme b</name>
        <dbReference type="ChEBI" id="CHEBI:60344"/>
    </ligand>
    <ligandPart>
        <name>Fe</name>
        <dbReference type="ChEBI" id="CHEBI:18248"/>
    </ligandPart>
</feature>
<feature type="disulfide bond" evidence="20">
    <location>
        <begin position="236"/>
        <end position="268"/>
    </location>
</feature>
<evidence type="ECO:0000256" key="21">
    <source>
        <dbReference type="RuleBase" id="RU362060"/>
    </source>
</evidence>
<evidence type="ECO:0000256" key="10">
    <source>
        <dbReference type="ARBA" id="ARBA00022837"/>
    </source>
</evidence>
<feature type="binding site" evidence="18">
    <location>
        <position position="101"/>
    </location>
    <ligand>
        <name>Ca(2+)</name>
        <dbReference type="ChEBI" id="CHEBI:29108"/>
        <label>1</label>
    </ligand>
</feature>
<dbReference type="PRINTS" id="PR00461">
    <property type="entry name" value="PLPEROXIDASE"/>
</dbReference>
<evidence type="ECO:0000256" key="19">
    <source>
        <dbReference type="PIRSR" id="PIRSR600823-4"/>
    </source>
</evidence>
<reference evidence="24" key="2">
    <citation type="submission" date="2025-08" db="UniProtKB">
        <authorList>
            <consortium name="RefSeq"/>
        </authorList>
    </citation>
    <scope>IDENTIFICATION</scope>
    <source>
        <tissue evidence="24">Leaf</tissue>
    </source>
</reference>
<dbReference type="FunFam" id="1.10.520.10:FF:000006">
    <property type="entry name" value="Peroxidase"/>
    <property type="match status" value="1"/>
</dbReference>
<accession>A0A9R0J0J8</accession>
<dbReference type="InterPro" id="IPR000823">
    <property type="entry name" value="Peroxidase_pln"/>
</dbReference>
<keyword evidence="5 21" id="KW-0964">Secreted</keyword>
<dbReference type="GO" id="GO:0006950">
    <property type="term" value="P:response to stress"/>
    <property type="evidence" value="ECO:0000318"/>
    <property type="project" value="GO_Central"/>
</dbReference>
<dbReference type="GO" id="GO:0009505">
    <property type="term" value="C:plant-type cell wall"/>
    <property type="evidence" value="ECO:0000318"/>
    <property type="project" value="GO_Central"/>
</dbReference>
<keyword evidence="8 18" id="KW-0479">Metal-binding</keyword>
<dbReference type="GO" id="GO:0140825">
    <property type="term" value="F:lactoperoxidase activity"/>
    <property type="evidence" value="ECO:0007669"/>
    <property type="project" value="UniProtKB-EC"/>
</dbReference>
<dbReference type="GO" id="GO:0046872">
    <property type="term" value="F:metal ion binding"/>
    <property type="evidence" value="ECO:0007669"/>
    <property type="project" value="UniProtKB-UniRule"/>
</dbReference>
<dbReference type="OrthoDB" id="2113341at2759"/>
<keyword evidence="14" id="KW-0325">Glycoprotein</keyword>
<dbReference type="InterPro" id="IPR019794">
    <property type="entry name" value="Peroxidases_AS"/>
</dbReference>
<evidence type="ECO:0000256" key="4">
    <source>
        <dbReference type="ARBA" id="ARBA00012313"/>
    </source>
</evidence>
<dbReference type="AlphaFoldDB" id="A0A9R0J0J8"/>
<dbReference type="PROSITE" id="PS50873">
    <property type="entry name" value="PEROXIDASE_4"/>
    <property type="match status" value="1"/>
</dbReference>
<feature type="active site" description="Proton acceptor" evidence="16">
    <location>
        <position position="100"/>
    </location>
</feature>
<feature type="binding site" evidence="18">
    <location>
        <position position="308"/>
    </location>
    <ligand>
        <name>Ca(2+)</name>
        <dbReference type="ChEBI" id="CHEBI:29108"/>
        <label>2</label>
    </ligand>
</feature>
<sequence>MAVPIKFYWFSFLLLLLLLLFIVFRPFDSNSSAVNSSSPIFIDAHFALRRLLEVPEQHILHYDFYRYSCPNAESVVFQFMQNTVTVDNRAAAQLLRLMFHDCFIQGCDASLLLDDSNGNPSHSIERNAFPNQSLKGLEIIDSIKQALETECPSVVSCSDIISLATRDAVILSGGPFFPILTGRRDSQMSYFDEANQEIPGPDSNITEMLNMFSQKGFNEKETVSLLGAHNIGKIGCEFIQSRFSNFKGSGEPDPTIPEDFLLELKRICNPNASPSPSPSRLRNLIESASGLPFHQSLAPFIFSGSGFDSHYYKGLLMGRGLLYVDQQLMADPRTAKLVEVFASDDGSTFRREFSKSMLMMSNLVYLTGSQGEVRTRCSLPNSF</sequence>
<dbReference type="FunFam" id="1.10.420.10:FF:000001">
    <property type="entry name" value="Peroxidase"/>
    <property type="match status" value="1"/>
</dbReference>
<keyword evidence="7 21" id="KW-0349">Heme</keyword>
<evidence type="ECO:0000256" key="11">
    <source>
        <dbReference type="ARBA" id="ARBA00023002"/>
    </source>
</evidence>
<dbReference type="Gene3D" id="1.10.520.10">
    <property type="match status" value="1"/>
</dbReference>
<evidence type="ECO:0000256" key="20">
    <source>
        <dbReference type="PIRSR" id="PIRSR600823-5"/>
    </source>
</evidence>
<feature type="disulfide bond" evidence="20">
    <location>
        <begin position="102"/>
        <end position="107"/>
    </location>
</feature>
<feature type="disulfide bond" evidence="20">
    <location>
        <begin position="69"/>
        <end position="151"/>
    </location>
</feature>
<protein>
    <recommendedName>
        <fullName evidence="4 21">Peroxidase</fullName>
        <ecNumber evidence="4 21">1.11.1.7</ecNumber>
    </recommendedName>
</protein>
<evidence type="ECO:0000256" key="15">
    <source>
        <dbReference type="ARBA" id="ARBA00023324"/>
    </source>
</evidence>
<feature type="chain" id="PRO_5040539942" description="Peroxidase" evidence="21">
    <location>
        <begin position="30"/>
        <end position="383"/>
    </location>
</feature>
<comment type="cofactor">
    <cofactor evidence="18 21">
        <name>heme b</name>
        <dbReference type="ChEBI" id="CHEBI:60344"/>
    </cofactor>
    <text evidence="18 21">Binds 1 heme b (iron(II)-protoporphyrin IX) group per subunit.</text>
</comment>
<feature type="binding site" evidence="17">
    <location>
        <position position="199"/>
    </location>
    <ligand>
        <name>substrate</name>
    </ligand>
</feature>
<proteinExistence type="inferred from homology"/>
<dbReference type="SUPFAM" id="SSF48113">
    <property type="entry name" value="Heme-dependent peroxidases"/>
    <property type="match status" value="1"/>
</dbReference>
<feature type="binding site" evidence="18">
    <location>
        <position position="106"/>
    </location>
    <ligand>
        <name>Ca(2+)</name>
        <dbReference type="ChEBI" id="CHEBI:29108"/>
        <label>1</label>
    </ligand>
</feature>
<dbReference type="EC" id="1.11.1.7" evidence="4 21"/>
<dbReference type="Pfam" id="PF00141">
    <property type="entry name" value="peroxidase"/>
    <property type="match status" value="1"/>
</dbReference>
<evidence type="ECO:0000256" key="5">
    <source>
        <dbReference type="ARBA" id="ARBA00022525"/>
    </source>
</evidence>
<evidence type="ECO:0000256" key="8">
    <source>
        <dbReference type="ARBA" id="ARBA00022723"/>
    </source>
</evidence>
<dbReference type="GO" id="GO:0005576">
    <property type="term" value="C:extracellular region"/>
    <property type="evidence" value="ECO:0007669"/>
    <property type="project" value="UniProtKB-SubCell"/>
</dbReference>
<feature type="signal peptide" evidence="21">
    <location>
        <begin position="1"/>
        <end position="29"/>
    </location>
</feature>
<dbReference type="GO" id="GO:0020037">
    <property type="term" value="F:heme binding"/>
    <property type="evidence" value="ECO:0007669"/>
    <property type="project" value="UniProtKB-UniRule"/>
</dbReference>
<evidence type="ECO:0000256" key="9">
    <source>
        <dbReference type="ARBA" id="ARBA00022729"/>
    </source>
</evidence>
<evidence type="ECO:0000256" key="16">
    <source>
        <dbReference type="PIRSR" id="PIRSR600823-1"/>
    </source>
</evidence>
<keyword evidence="10 18" id="KW-0106">Calcium</keyword>
<keyword evidence="13 20" id="KW-1015">Disulfide bond</keyword>
<dbReference type="KEGG" id="soe:110798241"/>
<evidence type="ECO:0000256" key="3">
    <source>
        <dbReference type="ARBA" id="ARBA00004613"/>
    </source>
</evidence>
<dbReference type="InterPro" id="IPR002016">
    <property type="entry name" value="Haem_peroxidase"/>
</dbReference>
<evidence type="ECO:0000256" key="1">
    <source>
        <dbReference type="ARBA" id="ARBA00000189"/>
    </source>
</evidence>
<dbReference type="GO" id="GO:0042744">
    <property type="term" value="P:hydrogen peroxide catabolic process"/>
    <property type="evidence" value="ECO:0007669"/>
    <property type="project" value="UniProtKB-KW"/>
</dbReference>
<evidence type="ECO:0000256" key="7">
    <source>
        <dbReference type="ARBA" id="ARBA00022617"/>
    </source>
</evidence>
<evidence type="ECO:0000256" key="18">
    <source>
        <dbReference type="PIRSR" id="PIRSR600823-3"/>
    </source>
</evidence>
<name>A0A9R0J0J8_SPIOL</name>
<dbReference type="Proteomes" id="UP000813463">
    <property type="component" value="Chromosome 5"/>
</dbReference>
<reference evidence="23" key="1">
    <citation type="journal article" date="2021" name="Nat. Commun.">
        <title>Genomic analyses provide insights into spinach domestication and the genetic basis of agronomic traits.</title>
        <authorList>
            <person name="Cai X."/>
            <person name="Sun X."/>
            <person name="Xu C."/>
            <person name="Sun H."/>
            <person name="Wang X."/>
            <person name="Ge C."/>
            <person name="Zhang Z."/>
            <person name="Wang Q."/>
            <person name="Fei Z."/>
            <person name="Jiao C."/>
            <person name="Wang Q."/>
        </authorList>
    </citation>
    <scope>NUCLEOTIDE SEQUENCE [LARGE SCALE GENOMIC DNA]</scope>
    <source>
        <strain evidence="23">cv. Varoflay</strain>
    </source>
</reference>
<dbReference type="GO" id="GO:0006979">
    <property type="term" value="P:response to oxidative stress"/>
    <property type="evidence" value="ECO:0007669"/>
    <property type="project" value="UniProtKB-UniRule"/>
</dbReference>
<keyword evidence="11 21" id="KW-0560">Oxidoreductase</keyword>
<organism evidence="23 24">
    <name type="scientific">Spinacia oleracea</name>
    <name type="common">Spinach</name>
    <dbReference type="NCBI Taxonomy" id="3562"/>
    <lineage>
        <taxon>Eukaryota</taxon>
        <taxon>Viridiplantae</taxon>
        <taxon>Streptophyta</taxon>
        <taxon>Embryophyta</taxon>
        <taxon>Tracheophyta</taxon>
        <taxon>Spermatophyta</taxon>
        <taxon>Magnoliopsida</taxon>
        <taxon>eudicotyledons</taxon>
        <taxon>Gunneridae</taxon>
        <taxon>Pentapetalae</taxon>
        <taxon>Caryophyllales</taxon>
        <taxon>Chenopodiaceae</taxon>
        <taxon>Chenopodioideae</taxon>
        <taxon>Anserineae</taxon>
        <taxon>Spinacia</taxon>
    </lineage>
</organism>
<dbReference type="GO" id="GO:0004601">
    <property type="term" value="F:peroxidase activity"/>
    <property type="evidence" value="ECO:0000318"/>
    <property type="project" value="GO_Central"/>
</dbReference>
<evidence type="ECO:0000256" key="13">
    <source>
        <dbReference type="ARBA" id="ARBA00023157"/>
    </source>
</evidence>
<gene>
    <name evidence="24" type="primary">LOC110798241</name>
</gene>
<dbReference type="Gene3D" id="1.10.420.10">
    <property type="entry name" value="Peroxidase, domain 2"/>
    <property type="match status" value="1"/>
</dbReference>
<dbReference type="PANTHER" id="PTHR31235">
    <property type="entry name" value="PEROXIDASE 25-RELATED"/>
    <property type="match status" value="1"/>
</dbReference>
<comment type="subcellular location">
    <subcellularLocation>
        <location evidence="3 21">Secreted</location>
    </subcellularLocation>
</comment>
<feature type="binding site" evidence="18">
    <location>
        <position position="110"/>
    </location>
    <ligand>
        <name>Ca(2+)</name>
        <dbReference type="ChEBI" id="CHEBI:29108"/>
        <label>1</label>
    </ligand>
</feature>
<comment type="cofactor">
    <cofactor evidence="18 21">
        <name>Ca(2+)</name>
        <dbReference type="ChEBI" id="CHEBI:29108"/>
    </cofactor>
    <text evidence="18 21">Binds 2 calcium ions per subunit.</text>
</comment>
<dbReference type="CDD" id="cd00693">
    <property type="entry name" value="secretory_peroxidase"/>
    <property type="match status" value="1"/>
</dbReference>
<comment type="catalytic activity">
    <reaction evidence="1 21">
        <text>2 a phenolic donor + H2O2 = 2 a phenolic radical donor + 2 H2O</text>
        <dbReference type="Rhea" id="RHEA:56136"/>
        <dbReference type="ChEBI" id="CHEBI:15377"/>
        <dbReference type="ChEBI" id="CHEBI:16240"/>
        <dbReference type="ChEBI" id="CHEBI:139520"/>
        <dbReference type="ChEBI" id="CHEBI:139521"/>
        <dbReference type="EC" id="1.11.1.7"/>
    </reaction>
</comment>
<keyword evidence="23" id="KW-1185">Reference proteome</keyword>
<dbReference type="PROSITE" id="PS00436">
    <property type="entry name" value="PEROXIDASE_2"/>
    <property type="match status" value="1"/>
</dbReference>
<evidence type="ECO:0000256" key="2">
    <source>
        <dbReference type="ARBA" id="ARBA00002322"/>
    </source>
</evidence>
<keyword evidence="9 21" id="KW-0732">Signal</keyword>
<comment type="similarity">
    <text evidence="21">Belongs to the peroxidase family. Classical plant (class III) peroxidase subfamily.</text>
</comment>
<evidence type="ECO:0000313" key="24">
    <source>
        <dbReference type="RefSeq" id="XP_021859108.1"/>
    </source>
</evidence>
<feature type="binding site" evidence="18">
    <location>
        <position position="125"/>
    </location>
    <ligand>
        <name>Ca(2+)</name>
        <dbReference type="ChEBI" id="CHEBI:29108"/>
        <label>1</label>
    </ligand>
</feature>
<comment type="function">
    <text evidence="2">Removal of H(2)O(2), oxidation of toxic reductants, biosynthesis and degradation of lignin, suberization, auxin catabolism, response to environmental stresses such as wounding, pathogen attack and oxidative stress. These functions might be dependent on each isozyme/isoform in each plant tissue.</text>
</comment>
<evidence type="ECO:0000256" key="17">
    <source>
        <dbReference type="PIRSR" id="PIRSR600823-2"/>
    </source>
</evidence>
<evidence type="ECO:0000313" key="23">
    <source>
        <dbReference type="Proteomes" id="UP000813463"/>
    </source>
</evidence>
<dbReference type="PRINTS" id="PR00458">
    <property type="entry name" value="PEROXIDASE"/>
</dbReference>